<dbReference type="InterPro" id="IPR003673">
    <property type="entry name" value="CoA-Trfase_fam_III"/>
</dbReference>
<dbReference type="AlphaFoldDB" id="A0A1H5SEW1"/>
<keyword evidence="1" id="KW-0808">Transferase</keyword>
<dbReference type="PANTHER" id="PTHR48228:SF5">
    <property type="entry name" value="ALPHA-METHYLACYL-COA RACEMASE"/>
    <property type="match status" value="1"/>
</dbReference>
<dbReference type="RefSeq" id="WP_181020089.1">
    <property type="nucleotide sequence ID" value="NC_007614.1"/>
</dbReference>
<dbReference type="GO" id="GO:0016740">
    <property type="term" value="F:transferase activity"/>
    <property type="evidence" value="ECO:0007669"/>
    <property type="project" value="UniProtKB-KW"/>
</dbReference>
<dbReference type="PANTHER" id="PTHR48228">
    <property type="entry name" value="SUCCINYL-COA--D-CITRAMALATE COA-TRANSFERASE"/>
    <property type="match status" value="1"/>
</dbReference>
<dbReference type="InterPro" id="IPR050509">
    <property type="entry name" value="CoA-transferase_III"/>
</dbReference>
<dbReference type="Pfam" id="PF02515">
    <property type="entry name" value="CoA_transf_3"/>
    <property type="match status" value="2"/>
</dbReference>
<reference evidence="1 2" key="1">
    <citation type="submission" date="2016-10" db="EMBL/GenBank/DDBJ databases">
        <authorList>
            <person name="de Groot N.N."/>
        </authorList>
    </citation>
    <scope>NUCLEOTIDE SEQUENCE [LARGE SCALE GENOMIC DNA]</scope>
    <source>
        <strain evidence="1 2">Nl13</strain>
    </source>
</reference>
<organism evidence="1 2">
    <name type="scientific">Nitrosospira multiformis (strain ATCC 25196 / NCIMB 11849 / C 71)</name>
    <dbReference type="NCBI Taxonomy" id="323848"/>
    <lineage>
        <taxon>Bacteria</taxon>
        <taxon>Pseudomonadati</taxon>
        <taxon>Pseudomonadota</taxon>
        <taxon>Betaproteobacteria</taxon>
        <taxon>Nitrosomonadales</taxon>
        <taxon>Nitrosomonadaceae</taxon>
        <taxon>Nitrosospira</taxon>
    </lineage>
</organism>
<proteinExistence type="predicted"/>
<accession>A0A1H5SEW1</accession>
<dbReference type="Gene3D" id="3.40.50.10540">
    <property type="entry name" value="Crotonobetainyl-coa:carnitine coa-transferase, domain 1"/>
    <property type="match status" value="2"/>
</dbReference>
<dbReference type="InterPro" id="IPR023606">
    <property type="entry name" value="CoA-Trfase_III_dom_1_sf"/>
</dbReference>
<name>A0A1H5SEW1_NITMU</name>
<gene>
    <name evidence="1" type="ORF">SAMN05216403_102142</name>
</gene>
<protein>
    <submittedName>
        <fullName evidence="1">Crotonobetainyl-CoA:carnitine CoA-transferase CaiB</fullName>
    </submittedName>
</protein>
<dbReference type="SUPFAM" id="SSF89796">
    <property type="entry name" value="CoA-transferase family III (CaiB/BaiF)"/>
    <property type="match status" value="2"/>
</dbReference>
<evidence type="ECO:0000313" key="2">
    <source>
        <dbReference type="Proteomes" id="UP000236751"/>
    </source>
</evidence>
<dbReference type="InterPro" id="IPR044855">
    <property type="entry name" value="CoA-Trfase_III_dom3_sf"/>
</dbReference>
<sequence length="642" mass="68063">MNRTLTGCVMKGPKSITPDFAPIASSFLYQSEALGMQTVADGNCAGDETLCFEFETPHTAPVTCEITRWEDPFRQAAVSENIMQAACGLMSVHGRSHRQPKPLGLNYVSTLTAALALQGSIAASIARLRGLPVSSSTVSMAAAGLLSMSQYIAGATASESPETTEAAEATRPLPGSSPACPPFVSLDGVIFELETLDAGPWQRFWSTLGVSSAAAGKGWRVFLLRYAKAASPLPDELSRAISRLTYHRISQVCARTGMAICPVRSIDDRAQDDDARQIWQQGPWAFSSFSSEPKPNGEYLLPAGGALPEDDLPLSGFTVIESCRRIQGPLAGHLLALLGATVIRIEPPGGDPLRGMPPMAAGCSARFQALNHLKTVREIDIKSAAGKTEIRELARHADIFLHNWAPGKAVLLNLDHGDLAAINPSLIYAYAGGWATDCAEHVSSNSMPGTDFMAQAYSGVAGKVGGGGSSRGGSLFTVLDVLGGVVAAQGVTIALLNRCMNNVGAKVTSSLMSAATLLCAEDFRDIYSLPASGSKPSTSIINDVYATRQGRIAIECPDVDTVLRLAEVLDLTPGIENNGFQQCLSEVFLSKTADQWVELFQHAGIPSAVVIEDLVDLQTLAHLQPGLTSGSYTQVNSPWRFK</sequence>
<dbReference type="Gene3D" id="3.30.1540.10">
    <property type="entry name" value="formyl-coa transferase, domain 3"/>
    <property type="match status" value="2"/>
</dbReference>
<evidence type="ECO:0000313" key="1">
    <source>
        <dbReference type="EMBL" id="SEF49176.1"/>
    </source>
</evidence>
<dbReference type="EMBL" id="FNVK01000002">
    <property type="protein sequence ID" value="SEF49176.1"/>
    <property type="molecule type" value="Genomic_DNA"/>
</dbReference>
<dbReference type="Proteomes" id="UP000236751">
    <property type="component" value="Unassembled WGS sequence"/>
</dbReference>